<dbReference type="Proteomes" id="UP001589838">
    <property type="component" value="Unassembled WGS sequence"/>
</dbReference>
<dbReference type="InterPro" id="IPR025997">
    <property type="entry name" value="SBP_2_dom"/>
</dbReference>
<feature type="domain" description="HTH lacI-type" evidence="4">
    <location>
        <begin position="9"/>
        <end position="63"/>
    </location>
</feature>
<dbReference type="SUPFAM" id="SSF47413">
    <property type="entry name" value="lambda repressor-like DNA-binding domains"/>
    <property type="match status" value="1"/>
</dbReference>
<gene>
    <name evidence="5" type="ORF">ACFFHM_17120</name>
</gene>
<dbReference type="CDD" id="cd06307">
    <property type="entry name" value="PBP1_sugar_binding"/>
    <property type="match status" value="1"/>
</dbReference>
<dbReference type="CDD" id="cd01392">
    <property type="entry name" value="HTH_LacI"/>
    <property type="match status" value="1"/>
</dbReference>
<dbReference type="InterPro" id="IPR028082">
    <property type="entry name" value="Peripla_BP_I"/>
</dbReference>
<dbReference type="Gene3D" id="1.10.260.40">
    <property type="entry name" value="lambda repressor-like DNA-binding domains"/>
    <property type="match status" value="1"/>
</dbReference>
<dbReference type="GO" id="GO:0003677">
    <property type="term" value="F:DNA binding"/>
    <property type="evidence" value="ECO:0007669"/>
    <property type="project" value="UniProtKB-KW"/>
</dbReference>
<evidence type="ECO:0000259" key="4">
    <source>
        <dbReference type="PROSITE" id="PS50932"/>
    </source>
</evidence>
<evidence type="ECO:0000313" key="5">
    <source>
        <dbReference type="EMBL" id="MFC0472177.1"/>
    </source>
</evidence>
<dbReference type="SUPFAM" id="SSF53822">
    <property type="entry name" value="Periplasmic binding protein-like I"/>
    <property type="match status" value="1"/>
</dbReference>
<dbReference type="Pfam" id="PF13407">
    <property type="entry name" value="Peripla_BP_4"/>
    <property type="match status" value="1"/>
</dbReference>
<evidence type="ECO:0000313" key="6">
    <source>
        <dbReference type="Proteomes" id="UP001589838"/>
    </source>
</evidence>
<keyword evidence="3" id="KW-0804">Transcription</keyword>
<dbReference type="EMBL" id="JBHLUX010000039">
    <property type="protein sequence ID" value="MFC0472177.1"/>
    <property type="molecule type" value="Genomic_DNA"/>
</dbReference>
<dbReference type="Gene3D" id="3.40.50.2300">
    <property type="match status" value="2"/>
</dbReference>
<reference evidence="5 6" key="1">
    <citation type="submission" date="2024-09" db="EMBL/GenBank/DDBJ databases">
        <authorList>
            <person name="Sun Q."/>
            <person name="Mori K."/>
        </authorList>
    </citation>
    <scope>NUCLEOTIDE SEQUENCE [LARGE SCALE GENOMIC DNA]</scope>
    <source>
        <strain evidence="5 6">NCAIM B.02610</strain>
    </source>
</reference>
<dbReference type="InterPro" id="IPR000843">
    <property type="entry name" value="HTH_LacI"/>
</dbReference>
<accession>A0ABV6KFS5</accession>
<dbReference type="PANTHER" id="PTHR30146">
    <property type="entry name" value="LACI-RELATED TRANSCRIPTIONAL REPRESSOR"/>
    <property type="match status" value="1"/>
</dbReference>
<keyword evidence="1" id="KW-0805">Transcription regulation</keyword>
<keyword evidence="6" id="KW-1185">Reference proteome</keyword>
<dbReference type="SMART" id="SM00354">
    <property type="entry name" value="HTH_LACI"/>
    <property type="match status" value="1"/>
</dbReference>
<dbReference type="InterPro" id="IPR010982">
    <property type="entry name" value="Lambda_DNA-bd_dom_sf"/>
</dbReference>
<evidence type="ECO:0000256" key="3">
    <source>
        <dbReference type="ARBA" id="ARBA00023163"/>
    </source>
</evidence>
<name>A0ABV6KFS5_9BACI</name>
<dbReference type="PANTHER" id="PTHR30146:SF144">
    <property type="entry name" value="LACI-FAMILY TRANSCRIPTION REGULATOR"/>
    <property type="match status" value="1"/>
</dbReference>
<protein>
    <submittedName>
        <fullName evidence="5">LacI family DNA-binding transcriptional regulator</fullName>
    </submittedName>
</protein>
<dbReference type="PROSITE" id="PS50932">
    <property type="entry name" value="HTH_LACI_2"/>
    <property type="match status" value="1"/>
</dbReference>
<keyword evidence="2 5" id="KW-0238">DNA-binding</keyword>
<evidence type="ECO:0000256" key="1">
    <source>
        <dbReference type="ARBA" id="ARBA00023015"/>
    </source>
</evidence>
<sequence length="351" mass="39716">MNIKNEKKATAKAIAEELNLSLTTVDRALNNRGNVKKETYNLIMDKAKELNYTPNKLASFLSRKQQFNIAVIYPEYPRYFWGQIEAGIRSAYHELSDYGLNIETYHYSDRDLLKSAEMVREIIQSQKYDGIALTAGEDVFIDLIDEAMDSGIQVCTFNNDSPASQRLAYIGSDYRASGRLAAELISKLVGMSGKVAIIKDGETSYQILEKVAGFREVVKEYPNIQLVGPVRMDRDKNSFQSLERIKETLTSVQGIYVANAELANVAKYMEQLNLGNMILIGHDLNQDIYQYLQKNIISLTITQDPVSQGYLTVKKLFNQLSKQEEIGNQDVITKLGIISKENAKFYIEDLV</sequence>
<dbReference type="Pfam" id="PF00356">
    <property type="entry name" value="LacI"/>
    <property type="match status" value="1"/>
</dbReference>
<comment type="caution">
    <text evidence="5">The sequence shown here is derived from an EMBL/GenBank/DDBJ whole genome shotgun (WGS) entry which is preliminary data.</text>
</comment>
<organism evidence="5 6">
    <name type="scientific">Halalkalibacter kiskunsagensis</name>
    <dbReference type="NCBI Taxonomy" id="1548599"/>
    <lineage>
        <taxon>Bacteria</taxon>
        <taxon>Bacillati</taxon>
        <taxon>Bacillota</taxon>
        <taxon>Bacilli</taxon>
        <taxon>Bacillales</taxon>
        <taxon>Bacillaceae</taxon>
        <taxon>Halalkalibacter</taxon>
    </lineage>
</organism>
<evidence type="ECO:0000256" key="2">
    <source>
        <dbReference type="ARBA" id="ARBA00023125"/>
    </source>
</evidence>
<dbReference type="RefSeq" id="WP_335962793.1">
    <property type="nucleotide sequence ID" value="NZ_JAXBLX010000035.1"/>
</dbReference>
<proteinExistence type="predicted"/>